<evidence type="ECO:0000256" key="1">
    <source>
        <dbReference type="SAM" id="MobiDB-lite"/>
    </source>
</evidence>
<dbReference type="AlphaFoldDB" id="A0AAW1QIK1"/>
<sequence length="448" mass="48034">MDDVPDLSHIPVTDLSWADLRKQCKRSSVSAGGTRPELEERLKAARESLEPSIMEQAKQLMQQVPAAASSIPAAISQPVATVEQFFAQTAQTDAAASIADALKSPFPGDAQPARDETAASPGRGRGASRPRGRPRKPSIAPVPTSKQEPEEDLQAAPTAMPPAAKSHSSWNRNWLWLAVMVSALGAVTVVQQNPGLSGELQQRWQQLQTDVGSTSLPRIAKNWLKDQSALSSKSQCSRLIDPTGISMLIPTAGWMEASKAHFMDVLRGSPLSSTKASTILLVSSEVVTSHMAIQALISGLPPRCEASALHLLGEHWQQPGKAGQLQALLAGTLQANPYAVIIIEEVDQFSPDALVVLVNTAGEHGQLMHSGRSLPSHHALFLLTAQLPLMPSEMAGGEQFEHAAKEELRRKLAQRGSVRGAQDVSATINAFRRRIDLVLPLTEAVDQA</sequence>
<accession>A0AAW1QIK1</accession>
<reference evidence="3 4" key="1">
    <citation type="journal article" date="2024" name="Nat. Commun.">
        <title>Phylogenomics reveals the evolutionary origins of lichenization in chlorophyte algae.</title>
        <authorList>
            <person name="Puginier C."/>
            <person name="Libourel C."/>
            <person name="Otte J."/>
            <person name="Skaloud P."/>
            <person name="Haon M."/>
            <person name="Grisel S."/>
            <person name="Petersen M."/>
            <person name="Berrin J.G."/>
            <person name="Delaux P.M."/>
            <person name="Dal Grande F."/>
            <person name="Keller J."/>
        </authorList>
    </citation>
    <scope>NUCLEOTIDE SEQUENCE [LARGE SCALE GENOMIC DNA]</scope>
    <source>
        <strain evidence="3 4">SAG 2145</strain>
    </source>
</reference>
<dbReference type="EMBL" id="JALJOS010000039">
    <property type="protein sequence ID" value="KAK9821261.1"/>
    <property type="molecule type" value="Genomic_DNA"/>
</dbReference>
<feature type="domain" description="SAP" evidence="2">
    <location>
        <begin position="12"/>
        <end position="46"/>
    </location>
</feature>
<dbReference type="PROSITE" id="PS50800">
    <property type="entry name" value="SAP"/>
    <property type="match status" value="1"/>
</dbReference>
<proteinExistence type="predicted"/>
<feature type="region of interest" description="Disordered" evidence="1">
    <location>
        <begin position="103"/>
        <end position="165"/>
    </location>
</feature>
<name>A0AAW1QIK1_9CHLO</name>
<evidence type="ECO:0000313" key="3">
    <source>
        <dbReference type="EMBL" id="KAK9821261.1"/>
    </source>
</evidence>
<dbReference type="Gene3D" id="1.10.720.30">
    <property type="entry name" value="SAP domain"/>
    <property type="match status" value="1"/>
</dbReference>
<organism evidence="3 4">
    <name type="scientific">Apatococcus lobatus</name>
    <dbReference type="NCBI Taxonomy" id="904363"/>
    <lineage>
        <taxon>Eukaryota</taxon>
        <taxon>Viridiplantae</taxon>
        <taxon>Chlorophyta</taxon>
        <taxon>core chlorophytes</taxon>
        <taxon>Trebouxiophyceae</taxon>
        <taxon>Chlorellales</taxon>
        <taxon>Chlorellaceae</taxon>
        <taxon>Apatococcus</taxon>
    </lineage>
</organism>
<dbReference type="InterPro" id="IPR003034">
    <property type="entry name" value="SAP_dom"/>
</dbReference>
<dbReference type="InterPro" id="IPR036361">
    <property type="entry name" value="SAP_dom_sf"/>
</dbReference>
<feature type="compositionally biased region" description="Basic residues" evidence="1">
    <location>
        <begin position="126"/>
        <end position="136"/>
    </location>
</feature>
<keyword evidence="4" id="KW-1185">Reference proteome</keyword>
<dbReference type="Proteomes" id="UP001438707">
    <property type="component" value="Unassembled WGS sequence"/>
</dbReference>
<evidence type="ECO:0000259" key="2">
    <source>
        <dbReference type="PROSITE" id="PS50800"/>
    </source>
</evidence>
<evidence type="ECO:0000313" key="4">
    <source>
        <dbReference type="Proteomes" id="UP001438707"/>
    </source>
</evidence>
<gene>
    <name evidence="3" type="ORF">WJX74_004868</name>
</gene>
<comment type="caution">
    <text evidence="3">The sequence shown here is derived from an EMBL/GenBank/DDBJ whole genome shotgun (WGS) entry which is preliminary data.</text>
</comment>
<dbReference type="SMART" id="SM00513">
    <property type="entry name" value="SAP"/>
    <property type="match status" value="1"/>
</dbReference>
<protein>
    <recommendedName>
        <fullName evidence="2">SAP domain-containing protein</fullName>
    </recommendedName>
</protein>